<dbReference type="PANTHER" id="PTHR45947:SF3">
    <property type="entry name" value="SULFOQUINOVOSYL TRANSFERASE SQD2"/>
    <property type="match status" value="1"/>
</dbReference>
<keyword evidence="3" id="KW-1185">Reference proteome</keyword>
<dbReference type="EMBL" id="JACIBY010000007">
    <property type="protein sequence ID" value="MBB3839604.1"/>
    <property type="molecule type" value="Genomic_DNA"/>
</dbReference>
<proteinExistence type="predicted"/>
<comment type="caution">
    <text evidence="2">The sequence shown here is derived from an EMBL/GenBank/DDBJ whole genome shotgun (WGS) entry which is preliminary data.</text>
</comment>
<sequence>MKSELNILFISFDADPPHMGGTATVVNVLAKAFQAKGHFVALGYFEDSNHPSEFFQYKIKLNIENKKEIEVFIAQHKFDIVYNTQAMNTDFLFLRSLFVENCKIISAYHNKPRLRYLSLESLMNIYHSSKNPLYKIYTLAKIPLLPIWKYKLQKEERVKFAKMVEHSDRVQLLSKKFYPTFFEILPKTPVSKLIAIGNPVVFENFYPHDKLVEKEKKVIVVCSVNYQKRPELMIKIWSEIEKDENFMEWSFDFIGGGDSFDRIIRMSEKLNLKRIKFLGYQQPETFYNKASIFMMTSRYEGWPMVLMEAMQMGVVPIVFNSFESLDEIVVDKKTGYIISNNDLKGFVNRMKWLMKNENIRYLVAKNAIKSCENFRIEKIYYKYLYIFKELLIEKEK</sequence>
<dbReference type="Gene3D" id="3.40.50.2000">
    <property type="entry name" value="Glycogen Phosphorylase B"/>
    <property type="match status" value="2"/>
</dbReference>
<dbReference type="SUPFAM" id="SSF53756">
    <property type="entry name" value="UDP-Glycosyltransferase/glycogen phosphorylase"/>
    <property type="match status" value="1"/>
</dbReference>
<keyword evidence="2" id="KW-0808">Transferase</keyword>
<organism evidence="2 3">
    <name type="scientific">Runella defluvii</name>
    <dbReference type="NCBI Taxonomy" id="370973"/>
    <lineage>
        <taxon>Bacteria</taxon>
        <taxon>Pseudomonadati</taxon>
        <taxon>Bacteroidota</taxon>
        <taxon>Cytophagia</taxon>
        <taxon>Cytophagales</taxon>
        <taxon>Spirosomataceae</taxon>
        <taxon>Runella</taxon>
    </lineage>
</organism>
<dbReference type="GO" id="GO:0016757">
    <property type="term" value="F:glycosyltransferase activity"/>
    <property type="evidence" value="ECO:0007669"/>
    <property type="project" value="InterPro"/>
</dbReference>
<dbReference type="AlphaFoldDB" id="A0A7W5ZMH5"/>
<evidence type="ECO:0000259" key="1">
    <source>
        <dbReference type="Pfam" id="PF00534"/>
    </source>
</evidence>
<protein>
    <submittedName>
        <fullName evidence="2">Glycosyltransferase involved in cell wall biosynthesis</fullName>
    </submittedName>
</protein>
<feature type="domain" description="Glycosyl transferase family 1" evidence="1">
    <location>
        <begin position="211"/>
        <end position="369"/>
    </location>
</feature>
<dbReference type="InterPro" id="IPR050194">
    <property type="entry name" value="Glycosyltransferase_grp1"/>
</dbReference>
<name>A0A7W5ZMH5_9BACT</name>
<evidence type="ECO:0000313" key="2">
    <source>
        <dbReference type="EMBL" id="MBB3839604.1"/>
    </source>
</evidence>
<dbReference type="InterPro" id="IPR001296">
    <property type="entry name" value="Glyco_trans_1"/>
</dbReference>
<dbReference type="PANTHER" id="PTHR45947">
    <property type="entry name" value="SULFOQUINOVOSYL TRANSFERASE SQD2"/>
    <property type="match status" value="1"/>
</dbReference>
<dbReference type="Pfam" id="PF00534">
    <property type="entry name" value="Glycos_transf_1"/>
    <property type="match status" value="1"/>
</dbReference>
<accession>A0A7W5ZMH5</accession>
<evidence type="ECO:0000313" key="3">
    <source>
        <dbReference type="Proteomes" id="UP000541352"/>
    </source>
</evidence>
<dbReference type="RefSeq" id="WP_183976018.1">
    <property type="nucleotide sequence ID" value="NZ_JACIBY010000007.1"/>
</dbReference>
<gene>
    <name evidence="2" type="ORF">FHS57_003613</name>
</gene>
<dbReference type="Proteomes" id="UP000541352">
    <property type="component" value="Unassembled WGS sequence"/>
</dbReference>
<reference evidence="2 3" key="1">
    <citation type="submission" date="2020-08" db="EMBL/GenBank/DDBJ databases">
        <title>Genomic Encyclopedia of Type Strains, Phase IV (KMG-IV): sequencing the most valuable type-strain genomes for metagenomic binning, comparative biology and taxonomic classification.</title>
        <authorList>
            <person name="Goeker M."/>
        </authorList>
    </citation>
    <scope>NUCLEOTIDE SEQUENCE [LARGE SCALE GENOMIC DNA]</scope>
    <source>
        <strain evidence="2 3">DSM 17976</strain>
    </source>
</reference>